<organism evidence="1">
    <name type="scientific">Culex pipiens</name>
    <name type="common">House mosquito</name>
    <dbReference type="NCBI Taxonomy" id="7175"/>
    <lineage>
        <taxon>Eukaryota</taxon>
        <taxon>Metazoa</taxon>
        <taxon>Ecdysozoa</taxon>
        <taxon>Arthropoda</taxon>
        <taxon>Hexapoda</taxon>
        <taxon>Insecta</taxon>
        <taxon>Pterygota</taxon>
        <taxon>Neoptera</taxon>
        <taxon>Endopterygota</taxon>
        <taxon>Diptera</taxon>
        <taxon>Nematocera</taxon>
        <taxon>Culicoidea</taxon>
        <taxon>Culicidae</taxon>
        <taxon>Culicinae</taxon>
        <taxon>Culicini</taxon>
        <taxon>Culex</taxon>
        <taxon>Culex</taxon>
    </lineage>
</organism>
<evidence type="ECO:0000313" key="1">
    <source>
        <dbReference type="EMBL" id="CAG6455266.1"/>
    </source>
</evidence>
<dbReference type="EMBL" id="HBUE01028117">
    <property type="protein sequence ID" value="CAG6455266.1"/>
    <property type="molecule type" value="Transcribed_RNA"/>
</dbReference>
<dbReference type="AlphaFoldDB" id="A0A8D8ADT9"/>
<sequence>MVLAWTFPRDFPRNEKIYPEISFYSSRRRLRYNFFFQTKFNCRDWPRYERQLPQFLEMGTVFYGRYSWKSLKRHRLQAHIKPCGVWGEGWKIDIYLRSKPVATREWGREMRPDEVVIFTVMIRDFEGWGEVQLQRDEICDKAPEITISITVRNDSPAGVTWIEFGRFAAARNLI</sequence>
<name>A0A8D8ADT9_CULPI</name>
<reference evidence="1" key="1">
    <citation type="submission" date="2021-05" db="EMBL/GenBank/DDBJ databases">
        <authorList>
            <person name="Alioto T."/>
            <person name="Alioto T."/>
            <person name="Gomez Garrido J."/>
        </authorList>
    </citation>
    <scope>NUCLEOTIDE SEQUENCE</scope>
</reference>
<proteinExistence type="predicted"/>
<protein>
    <submittedName>
        <fullName evidence="1">(northern house mosquito) hypothetical protein</fullName>
    </submittedName>
</protein>
<accession>A0A8D8ADT9</accession>